<evidence type="ECO:0000313" key="14">
    <source>
        <dbReference type="Proteomes" id="UP000198983"/>
    </source>
</evidence>
<dbReference type="EC" id="4.2.1.51" evidence="2 10"/>
<evidence type="ECO:0000256" key="1">
    <source>
        <dbReference type="ARBA" id="ARBA00004741"/>
    </source>
</evidence>
<dbReference type="SUPFAM" id="SSF55021">
    <property type="entry name" value="ACT-like"/>
    <property type="match status" value="1"/>
</dbReference>
<keyword evidence="6 10" id="KW-0584">Phenylalanine biosynthesis</keyword>
<dbReference type="RefSeq" id="WP_092650992.1">
    <property type="nucleotide sequence ID" value="NZ_LT629732.1"/>
</dbReference>
<sequence length="312" mass="33189">MTEAARVRYAYLGPAGTFTEAALRTLPHLDRIDPEPCATVPAALDAVRSGTADGAVVPIENSVEGGVPVTLDELAGGHLMITREILLPVSFALLARPGTQLADCKRISTHPHAAAQCRRWLADNLPQAEVTLASSTAAAAAAVAEEGSEFDAAVAPRIAGERYRLDVLANEIEDNADAVTRFVLATRPAAPGPMTGADKTSLVAFIRDDHPGALLEILDEFAVRGVNLTRIESRPTGDGIGRYNFSIDCEGHVDEARVGEALMGLRRVCAEVRFLGSYPRADGARIDLRIGTTDADFRGAADWLARVREGRS</sequence>
<evidence type="ECO:0000256" key="6">
    <source>
        <dbReference type="ARBA" id="ARBA00023222"/>
    </source>
</evidence>
<evidence type="ECO:0000256" key="10">
    <source>
        <dbReference type="RuleBase" id="RU361254"/>
    </source>
</evidence>
<proteinExistence type="predicted"/>
<keyword evidence="5 10" id="KW-0057">Aromatic amino acid biosynthesis</keyword>
<evidence type="ECO:0000256" key="9">
    <source>
        <dbReference type="PIRSR" id="PIRSR001500-2"/>
    </source>
</evidence>
<dbReference type="AlphaFoldDB" id="A0A1H1MZ04"/>
<comment type="catalytic activity">
    <reaction evidence="8 10">
        <text>prephenate + H(+) = 3-phenylpyruvate + CO2 + H2O</text>
        <dbReference type="Rhea" id="RHEA:21648"/>
        <dbReference type="ChEBI" id="CHEBI:15377"/>
        <dbReference type="ChEBI" id="CHEBI:15378"/>
        <dbReference type="ChEBI" id="CHEBI:16526"/>
        <dbReference type="ChEBI" id="CHEBI:18005"/>
        <dbReference type="ChEBI" id="CHEBI:29934"/>
        <dbReference type="EC" id="4.2.1.51"/>
    </reaction>
</comment>
<name>A0A1H1MZ04_9ACTN</name>
<feature type="domain" description="ACT" evidence="12">
    <location>
        <begin position="202"/>
        <end position="279"/>
    </location>
</feature>
<evidence type="ECO:0000259" key="11">
    <source>
        <dbReference type="PROSITE" id="PS51171"/>
    </source>
</evidence>
<organism evidence="13 14">
    <name type="scientific">Actinopolymorpha singaporensis</name>
    <dbReference type="NCBI Taxonomy" id="117157"/>
    <lineage>
        <taxon>Bacteria</taxon>
        <taxon>Bacillati</taxon>
        <taxon>Actinomycetota</taxon>
        <taxon>Actinomycetes</taxon>
        <taxon>Propionibacteriales</taxon>
        <taxon>Actinopolymorphaceae</taxon>
        <taxon>Actinopolymorpha</taxon>
    </lineage>
</organism>
<dbReference type="CDD" id="cd04905">
    <property type="entry name" value="ACT_CM-PDT"/>
    <property type="match status" value="1"/>
</dbReference>
<evidence type="ECO:0000256" key="7">
    <source>
        <dbReference type="ARBA" id="ARBA00023239"/>
    </source>
</evidence>
<evidence type="ECO:0000313" key="13">
    <source>
        <dbReference type="EMBL" id="SDR91848.1"/>
    </source>
</evidence>
<dbReference type="FunFam" id="3.30.70.260:FF:000012">
    <property type="entry name" value="Prephenate dehydratase"/>
    <property type="match status" value="1"/>
</dbReference>
<dbReference type="SUPFAM" id="SSF53850">
    <property type="entry name" value="Periplasmic binding protein-like II"/>
    <property type="match status" value="1"/>
</dbReference>
<evidence type="ECO:0000256" key="8">
    <source>
        <dbReference type="ARBA" id="ARBA00047848"/>
    </source>
</evidence>
<accession>A0A1H1MZ04</accession>
<gene>
    <name evidence="10" type="primary">pheA</name>
    <name evidence="13" type="ORF">SAMN04489717_1023</name>
</gene>
<dbReference type="InterPro" id="IPR002912">
    <property type="entry name" value="ACT_dom"/>
</dbReference>
<evidence type="ECO:0000256" key="2">
    <source>
        <dbReference type="ARBA" id="ARBA00013147"/>
    </source>
</evidence>
<dbReference type="Pfam" id="PF00800">
    <property type="entry name" value="PDT"/>
    <property type="match status" value="1"/>
</dbReference>
<dbReference type="GO" id="GO:0009094">
    <property type="term" value="P:L-phenylalanine biosynthetic process"/>
    <property type="evidence" value="ECO:0007669"/>
    <property type="project" value="UniProtKB-UniPathway"/>
</dbReference>
<keyword evidence="14" id="KW-1185">Reference proteome</keyword>
<dbReference type="GO" id="GO:0005737">
    <property type="term" value="C:cytoplasm"/>
    <property type="evidence" value="ECO:0007669"/>
    <property type="project" value="TreeGrafter"/>
</dbReference>
<dbReference type="PANTHER" id="PTHR21022:SF19">
    <property type="entry name" value="PREPHENATE DEHYDRATASE-RELATED"/>
    <property type="match status" value="1"/>
</dbReference>
<feature type="domain" description="Prephenate dehydratase" evidence="11">
    <location>
        <begin position="8"/>
        <end position="187"/>
    </location>
</feature>
<feature type="site" description="Essential for prephenate dehydratase activity" evidence="9">
    <location>
        <position position="180"/>
    </location>
</feature>
<evidence type="ECO:0000256" key="3">
    <source>
        <dbReference type="ARBA" id="ARBA00021872"/>
    </source>
</evidence>
<protein>
    <recommendedName>
        <fullName evidence="3 10">Prephenate dehydratase</fullName>
        <shortName evidence="10">PDT</shortName>
        <ecNumber evidence="2 10">4.2.1.51</ecNumber>
    </recommendedName>
</protein>
<dbReference type="UniPathway" id="UPA00121">
    <property type="reaction ID" value="UER00345"/>
</dbReference>
<reference evidence="13 14" key="1">
    <citation type="submission" date="2016-10" db="EMBL/GenBank/DDBJ databases">
        <authorList>
            <person name="de Groot N.N."/>
        </authorList>
    </citation>
    <scope>NUCLEOTIDE SEQUENCE [LARGE SCALE GENOMIC DNA]</scope>
    <source>
        <strain evidence="13 14">DSM 22024</strain>
    </source>
</reference>
<keyword evidence="4 10" id="KW-0028">Amino-acid biosynthesis</keyword>
<evidence type="ECO:0000259" key="12">
    <source>
        <dbReference type="PROSITE" id="PS51671"/>
    </source>
</evidence>
<dbReference type="FunFam" id="3.40.190.10:FF:000064">
    <property type="entry name" value="Prephenate dehydratase"/>
    <property type="match status" value="1"/>
</dbReference>
<dbReference type="PANTHER" id="PTHR21022">
    <property type="entry name" value="PREPHENATE DEHYDRATASE P PROTEIN"/>
    <property type="match status" value="1"/>
</dbReference>
<dbReference type="OrthoDB" id="9802281at2"/>
<dbReference type="PROSITE" id="PS00858">
    <property type="entry name" value="PREPHENATE_DEHYDR_2"/>
    <property type="match status" value="1"/>
</dbReference>
<dbReference type="PIRSF" id="PIRSF001500">
    <property type="entry name" value="Chor_mut_pdt_Ppr"/>
    <property type="match status" value="1"/>
</dbReference>
<dbReference type="InterPro" id="IPR018528">
    <property type="entry name" value="Preph_deHydtase_CS"/>
</dbReference>
<dbReference type="GO" id="GO:0004664">
    <property type="term" value="F:prephenate dehydratase activity"/>
    <property type="evidence" value="ECO:0007669"/>
    <property type="project" value="UniProtKB-UniRule"/>
</dbReference>
<dbReference type="InterPro" id="IPR008242">
    <property type="entry name" value="Chor_mutase/pphenate_deHydtase"/>
</dbReference>
<dbReference type="Gene3D" id="3.30.70.260">
    <property type="match status" value="1"/>
</dbReference>
<dbReference type="NCBIfam" id="NF008865">
    <property type="entry name" value="PRK11898.1"/>
    <property type="match status" value="1"/>
</dbReference>
<dbReference type="PROSITE" id="PS51671">
    <property type="entry name" value="ACT"/>
    <property type="match status" value="1"/>
</dbReference>
<dbReference type="PROSITE" id="PS51171">
    <property type="entry name" value="PREPHENATE_DEHYDR_3"/>
    <property type="match status" value="1"/>
</dbReference>
<dbReference type="InterPro" id="IPR045865">
    <property type="entry name" value="ACT-like_dom_sf"/>
</dbReference>
<dbReference type="Gene3D" id="3.40.190.10">
    <property type="entry name" value="Periplasmic binding protein-like II"/>
    <property type="match status" value="2"/>
</dbReference>
<dbReference type="CDD" id="cd13632">
    <property type="entry name" value="PBP2_Aa-PDT_like"/>
    <property type="match status" value="1"/>
</dbReference>
<evidence type="ECO:0000256" key="5">
    <source>
        <dbReference type="ARBA" id="ARBA00023141"/>
    </source>
</evidence>
<dbReference type="InterPro" id="IPR001086">
    <property type="entry name" value="Preph_deHydtase"/>
</dbReference>
<dbReference type="STRING" id="117157.SAMN04489717_1023"/>
<dbReference type="Pfam" id="PF01842">
    <property type="entry name" value="ACT"/>
    <property type="match status" value="1"/>
</dbReference>
<evidence type="ECO:0000256" key="4">
    <source>
        <dbReference type="ARBA" id="ARBA00022605"/>
    </source>
</evidence>
<keyword evidence="7 10" id="KW-0456">Lyase</keyword>
<dbReference type="Proteomes" id="UP000198983">
    <property type="component" value="Chromosome I"/>
</dbReference>
<comment type="pathway">
    <text evidence="1 10">Amino-acid biosynthesis; L-phenylalanine biosynthesis; phenylpyruvate from prephenate: step 1/1.</text>
</comment>
<dbReference type="EMBL" id="LT629732">
    <property type="protein sequence ID" value="SDR91848.1"/>
    <property type="molecule type" value="Genomic_DNA"/>
</dbReference>